<gene>
    <name evidence="1" type="ORF">C8A05DRAFT_39934</name>
</gene>
<dbReference type="PANTHER" id="PTHR33928:SF2">
    <property type="entry name" value="PECTATE LYASE SUPERFAMILY PROTEIN DOMAIN-CONTAINING PROTEIN-RELATED"/>
    <property type="match status" value="1"/>
</dbReference>
<dbReference type="GO" id="GO:0016829">
    <property type="term" value="F:lyase activity"/>
    <property type="evidence" value="ECO:0007669"/>
    <property type="project" value="UniProtKB-KW"/>
</dbReference>
<protein>
    <submittedName>
        <fullName evidence="1">Pectin lyase fold/virulence factor</fullName>
    </submittedName>
</protein>
<proteinExistence type="predicted"/>
<dbReference type="InterPro" id="IPR012334">
    <property type="entry name" value="Pectin_lyas_fold"/>
</dbReference>
<dbReference type="InterPro" id="IPR011050">
    <property type="entry name" value="Pectin_lyase_fold/virulence"/>
</dbReference>
<dbReference type="GO" id="GO:0004650">
    <property type="term" value="F:polygalacturonase activity"/>
    <property type="evidence" value="ECO:0007669"/>
    <property type="project" value="InterPro"/>
</dbReference>
<sequence length="292" mass="32311">RLKPQYESASVDEFIYIRDFRATGDGTTDDTAAQGKILFVDAGSYLLTSTVTVPTGSRIVGETWSQLVATGPYFQDANNPKVLLRCPALTSGVNQGYNAASLMMHITPSASGYFENMWLWVSDYDIELYGTSSEHAVYYQYNFHKARNVFASMIQTESPYFQPTPPPPAPFTDAVGVLPGDPDYTYTPGDEFSGCDQSVDSYPFWSQVSVLDISSTGAQFNDLAWIDPAIWDMEQPAFTCSAPCYVKIPPWKGATSTVNYPLLTVSDGTWTSTIIKLPLTISEWMFEEVTLT</sequence>
<dbReference type="InterPro" id="IPR039279">
    <property type="entry name" value="QRT3-like"/>
</dbReference>
<evidence type="ECO:0000313" key="1">
    <source>
        <dbReference type="EMBL" id="KAK3896529.1"/>
    </source>
</evidence>
<keyword evidence="2" id="KW-1185">Reference proteome</keyword>
<comment type="caution">
    <text evidence="1">The sequence shown here is derived from an EMBL/GenBank/DDBJ whole genome shotgun (WGS) entry which is preliminary data.</text>
</comment>
<dbReference type="Proteomes" id="UP001303889">
    <property type="component" value="Unassembled WGS sequence"/>
</dbReference>
<reference evidence="1" key="2">
    <citation type="submission" date="2023-05" db="EMBL/GenBank/DDBJ databases">
        <authorList>
            <consortium name="Lawrence Berkeley National Laboratory"/>
            <person name="Steindorff A."/>
            <person name="Hensen N."/>
            <person name="Bonometti L."/>
            <person name="Westerberg I."/>
            <person name="Brannstrom I.O."/>
            <person name="Guillou S."/>
            <person name="Cros-Aarteil S."/>
            <person name="Calhoun S."/>
            <person name="Haridas S."/>
            <person name="Kuo A."/>
            <person name="Mondo S."/>
            <person name="Pangilinan J."/>
            <person name="Riley R."/>
            <person name="Labutti K."/>
            <person name="Andreopoulos B."/>
            <person name="Lipzen A."/>
            <person name="Chen C."/>
            <person name="Yanf M."/>
            <person name="Daum C."/>
            <person name="Ng V."/>
            <person name="Clum A."/>
            <person name="Ohm R."/>
            <person name="Martin F."/>
            <person name="Silar P."/>
            <person name="Natvig D."/>
            <person name="Lalanne C."/>
            <person name="Gautier V."/>
            <person name="Ament-Velasquez S.L."/>
            <person name="Kruys A."/>
            <person name="Hutchinson M.I."/>
            <person name="Powell A.J."/>
            <person name="Barry K."/>
            <person name="Miller A.N."/>
            <person name="Grigoriev I.V."/>
            <person name="Debuchy R."/>
            <person name="Gladieux P."/>
            <person name="Thoren M.H."/>
            <person name="Johannesson H."/>
        </authorList>
    </citation>
    <scope>NUCLEOTIDE SEQUENCE</scope>
    <source>
        <strain evidence="1">CBS 103.79</strain>
    </source>
</reference>
<dbReference type="Gene3D" id="2.160.20.10">
    <property type="entry name" value="Single-stranded right-handed beta-helix, Pectin lyase-like"/>
    <property type="match status" value="2"/>
</dbReference>
<name>A0AAN6M9U6_9PEZI</name>
<evidence type="ECO:0000313" key="2">
    <source>
        <dbReference type="Proteomes" id="UP001303889"/>
    </source>
</evidence>
<dbReference type="EMBL" id="MU856565">
    <property type="protein sequence ID" value="KAK3896529.1"/>
    <property type="molecule type" value="Genomic_DNA"/>
</dbReference>
<dbReference type="AlphaFoldDB" id="A0AAN6M9U6"/>
<dbReference type="SUPFAM" id="SSF51126">
    <property type="entry name" value="Pectin lyase-like"/>
    <property type="match status" value="1"/>
</dbReference>
<reference evidence="1" key="1">
    <citation type="journal article" date="2023" name="Mol. Phylogenet. Evol.">
        <title>Genome-scale phylogeny and comparative genomics of the fungal order Sordariales.</title>
        <authorList>
            <person name="Hensen N."/>
            <person name="Bonometti L."/>
            <person name="Westerberg I."/>
            <person name="Brannstrom I.O."/>
            <person name="Guillou S."/>
            <person name="Cros-Aarteil S."/>
            <person name="Calhoun S."/>
            <person name="Haridas S."/>
            <person name="Kuo A."/>
            <person name="Mondo S."/>
            <person name="Pangilinan J."/>
            <person name="Riley R."/>
            <person name="LaButti K."/>
            <person name="Andreopoulos B."/>
            <person name="Lipzen A."/>
            <person name="Chen C."/>
            <person name="Yan M."/>
            <person name="Daum C."/>
            <person name="Ng V."/>
            <person name="Clum A."/>
            <person name="Steindorff A."/>
            <person name="Ohm R.A."/>
            <person name="Martin F."/>
            <person name="Silar P."/>
            <person name="Natvig D.O."/>
            <person name="Lalanne C."/>
            <person name="Gautier V."/>
            <person name="Ament-Velasquez S.L."/>
            <person name="Kruys A."/>
            <person name="Hutchinson M.I."/>
            <person name="Powell A.J."/>
            <person name="Barry K."/>
            <person name="Miller A.N."/>
            <person name="Grigoriev I.V."/>
            <person name="Debuchy R."/>
            <person name="Gladieux P."/>
            <person name="Hiltunen Thoren M."/>
            <person name="Johannesson H."/>
        </authorList>
    </citation>
    <scope>NUCLEOTIDE SEQUENCE</scope>
    <source>
        <strain evidence="1">CBS 103.79</strain>
    </source>
</reference>
<feature type="non-terminal residue" evidence="1">
    <location>
        <position position="1"/>
    </location>
</feature>
<dbReference type="PANTHER" id="PTHR33928">
    <property type="entry name" value="POLYGALACTURONASE QRT3"/>
    <property type="match status" value="1"/>
</dbReference>
<accession>A0AAN6M9U6</accession>
<organism evidence="1 2">
    <name type="scientific">Staphylotrichum tortipilum</name>
    <dbReference type="NCBI Taxonomy" id="2831512"/>
    <lineage>
        <taxon>Eukaryota</taxon>
        <taxon>Fungi</taxon>
        <taxon>Dikarya</taxon>
        <taxon>Ascomycota</taxon>
        <taxon>Pezizomycotina</taxon>
        <taxon>Sordariomycetes</taxon>
        <taxon>Sordariomycetidae</taxon>
        <taxon>Sordariales</taxon>
        <taxon>Chaetomiaceae</taxon>
        <taxon>Staphylotrichum</taxon>
    </lineage>
</organism>
<keyword evidence="1" id="KW-0456">Lyase</keyword>